<reference evidence="3" key="1">
    <citation type="submission" date="2022-02" db="EMBL/GenBank/DDBJ databases">
        <title>Qipengyuania spongiae sp. nov., isolated from marine sponge.</title>
        <authorList>
            <person name="Li Z."/>
            <person name="Zhang M."/>
        </authorList>
    </citation>
    <scope>NUCLEOTIDE SEQUENCE</scope>
    <source>
        <strain evidence="3">PHS-Z21</strain>
    </source>
</reference>
<dbReference type="InterPro" id="IPR000160">
    <property type="entry name" value="GGDEF_dom"/>
</dbReference>
<dbReference type="SMART" id="SM00052">
    <property type="entry name" value="EAL"/>
    <property type="match status" value="1"/>
</dbReference>
<evidence type="ECO:0000313" key="3">
    <source>
        <dbReference type="EMBL" id="UVI39104.1"/>
    </source>
</evidence>
<dbReference type="Gene3D" id="3.30.70.270">
    <property type="match status" value="1"/>
</dbReference>
<keyword evidence="4" id="KW-1185">Reference proteome</keyword>
<dbReference type="InterPro" id="IPR029787">
    <property type="entry name" value="Nucleotide_cyclase"/>
</dbReference>
<dbReference type="CDD" id="cd01948">
    <property type="entry name" value="EAL"/>
    <property type="match status" value="1"/>
</dbReference>
<dbReference type="RefSeq" id="WP_265558285.1">
    <property type="nucleotide sequence ID" value="NZ_CP092471.1"/>
</dbReference>
<dbReference type="PANTHER" id="PTHR33121:SF79">
    <property type="entry name" value="CYCLIC DI-GMP PHOSPHODIESTERASE PDED-RELATED"/>
    <property type="match status" value="1"/>
</dbReference>
<feature type="domain" description="EAL" evidence="1">
    <location>
        <begin position="195"/>
        <end position="443"/>
    </location>
</feature>
<dbReference type="PANTHER" id="PTHR33121">
    <property type="entry name" value="CYCLIC DI-GMP PHOSPHODIESTERASE PDEF"/>
    <property type="match status" value="1"/>
</dbReference>
<evidence type="ECO:0000259" key="1">
    <source>
        <dbReference type="PROSITE" id="PS50883"/>
    </source>
</evidence>
<dbReference type="InterPro" id="IPR001633">
    <property type="entry name" value="EAL_dom"/>
</dbReference>
<accession>A0ABY5SXZ9</accession>
<dbReference type="InterPro" id="IPR043128">
    <property type="entry name" value="Rev_trsase/Diguanyl_cyclase"/>
</dbReference>
<dbReference type="SUPFAM" id="SSF55073">
    <property type="entry name" value="Nucleotide cyclase"/>
    <property type="match status" value="1"/>
</dbReference>
<proteinExistence type="predicted"/>
<gene>
    <name evidence="3" type="ORF">L1F33_12835</name>
</gene>
<protein>
    <submittedName>
        <fullName evidence="3">EAL domain-containing protein</fullName>
    </submittedName>
</protein>
<dbReference type="InterPro" id="IPR050706">
    <property type="entry name" value="Cyclic-di-GMP_PDE-like"/>
</dbReference>
<dbReference type="InterPro" id="IPR035919">
    <property type="entry name" value="EAL_sf"/>
</dbReference>
<organism evidence="3 4">
    <name type="scientific">Qipengyuania spongiae</name>
    <dbReference type="NCBI Taxonomy" id="2909673"/>
    <lineage>
        <taxon>Bacteria</taxon>
        <taxon>Pseudomonadati</taxon>
        <taxon>Pseudomonadota</taxon>
        <taxon>Alphaproteobacteria</taxon>
        <taxon>Sphingomonadales</taxon>
        <taxon>Erythrobacteraceae</taxon>
        <taxon>Qipengyuania</taxon>
    </lineage>
</organism>
<sequence length="443" mass="48676">MGIEMMQPVGYSAGYPRDRLTGLAELATARDMIDGWQAAWPADAGACPIHAMLISVGRIDTVNIAYGESTGDNALIEIARRIGQFASDELESAAWIAARAGGGTFLIAARDRCSRERWQWLGEALADAIAMPIETPQHDGVVRLWPRVALMRTVEGEGPDQMLDQLAQTLDLARQDQGRRVAWVTGETARIGITNQQLEADLLAAIDRAEIEIVFQPQYSLADDRLTGAEALARWQHSEIGRLGANTLFTLAERTDHVAQLSRHIAERALYEAARSPGNWRLSINVTPADLASGNFADEFASVVRHSGFPPERLTLEITEQVLLADLEHLGRTLEPLKERGMKIALDDFGAGYSNFRYLKHLPVDSIKLDRSMVEGIAEDPRDRAILQAIVAMARALDMSVVAEGVEEEAQRAILAEEGVAIYQGFLKSLPLSLEEFRQTTGN</sequence>
<evidence type="ECO:0000259" key="2">
    <source>
        <dbReference type="PROSITE" id="PS50887"/>
    </source>
</evidence>
<evidence type="ECO:0000313" key="4">
    <source>
        <dbReference type="Proteomes" id="UP001065265"/>
    </source>
</evidence>
<dbReference type="Pfam" id="PF00990">
    <property type="entry name" value="GGDEF"/>
    <property type="match status" value="1"/>
</dbReference>
<dbReference type="PROSITE" id="PS50887">
    <property type="entry name" value="GGDEF"/>
    <property type="match status" value="1"/>
</dbReference>
<dbReference type="Pfam" id="PF00563">
    <property type="entry name" value="EAL"/>
    <property type="match status" value="1"/>
</dbReference>
<dbReference type="SMART" id="SM00267">
    <property type="entry name" value="GGDEF"/>
    <property type="match status" value="1"/>
</dbReference>
<name>A0ABY5SXZ9_9SPHN</name>
<dbReference type="Gene3D" id="3.20.20.450">
    <property type="entry name" value="EAL domain"/>
    <property type="match status" value="1"/>
</dbReference>
<feature type="domain" description="GGDEF" evidence="2">
    <location>
        <begin position="47"/>
        <end position="187"/>
    </location>
</feature>
<dbReference type="SUPFAM" id="SSF141868">
    <property type="entry name" value="EAL domain-like"/>
    <property type="match status" value="1"/>
</dbReference>
<dbReference type="EMBL" id="CP092471">
    <property type="protein sequence ID" value="UVI39104.1"/>
    <property type="molecule type" value="Genomic_DNA"/>
</dbReference>
<dbReference type="Proteomes" id="UP001065265">
    <property type="component" value="Chromosome"/>
</dbReference>
<dbReference type="PROSITE" id="PS50883">
    <property type="entry name" value="EAL"/>
    <property type="match status" value="1"/>
</dbReference>